<evidence type="ECO:0000256" key="2">
    <source>
        <dbReference type="ARBA" id="ARBA00022980"/>
    </source>
</evidence>
<dbReference type="NCBIfam" id="TIGR01011">
    <property type="entry name" value="rpsB_bact"/>
    <property type="match status" value="1"/>
</dbReference>
<dbReference type="Gene3D" id="3.40.50.10490">
    <property type="entry name" value="Glucose-6-phosphate isomerase like protein, domain 1"/>
    <property type="match status" value="1"/>
</dbReference>
<dbReference type="OrthoDB" id="9808036at2"/>
<keyword evidence="8" id="KW-1185">Reference proteome</keyword>
<protein>
    <recommendedName>
        <fullName evidence="4 5">Small ribosomal subunit protein uS2</fullName>
    </recommendedName>
</protein>
<keyword evidence="2 5" id="KW-0689">Ribosomal protein</keyword>
<evidence type="ECO:0000313" key="8">
    <source>
        <dbReference type="Proteomes" id="UP000199032"/>
    </source>
</evidence>
<evidence type="ECO:0000256" key="4">
    <source>
        <dbReference type="ARBA" id="ARBA00035256"/>
    </source>
</evidence>
<dbReference type="Proteomes" id="UP000199032">
    <property type="component" value="Unassembled WGS sequence"/>
</dbReference>
<dbReference type="PRINTS" id="PR00395">
    <property type="entry name" value="RIBOSOMALS2"/>
</dbReference>
<dbReference type="Pfam" id="PF00318">
    <property type="entry name" value="Ribosomal_S2"/>
    <property type="match status" value="1"/>
</dbReference>
<accession>A0A0S4LGN0</accession>
<proteinExistence type="inferred from homology"/>
<organism evidence="7 8">
    <name type="scientific">Candidatus Nitrospira nitrosa</name>
    <dbReference type="NCBI Taxonomy" id="1742972"/>
    <lineage>
        <taxon>Bacteria</taxon>
        <taxon>Pseudomonadati</taxon>
        <taxon>Nitrospirota</taxon>
        <taxon>Nitrospiria</taxon>
        <taxon>Nitrospirales</taxon>
        <taxon>Nitrospiraceae</taxon>
        <taxon>Nitrospira</taxon>
    </lineage>
</organism>
<evidence type="ECO:0000256" key="5">
    <source>
        <dbReference type="HAMAP-Rule" id="MF_00291"/>
    </source>
</evidence>
<dbReference type="EMBL" id="CZQA01000009">
    <property type="protein sequence ID" value="CUS36661.1"/>
    <property type="molecule type" value="Genomic_DNA"/>
</dbReference>
<sequence length="258" mass="28898">MGVVAIKELLEAGVHFGHQTNRWNPKMKKFLFGERSGIYIIDLQQTLTRMEQAYAFVRDLVAGGDSILFVGTKRQAAEILEEEAKRANMYFVNQRWLGGMLTNFQTIRRSIDKMKKMETTLLNPSEHGLKKKEILLMQKDIAKLQKYLSGIKNMRSLPGAVFVLDTRIEKIAVQEATRLDIPVIAILDSNCDPDHITYPIPGNDDAIRSIKLITSKIADACIEGAHVKAQREEAEFQATPASSGEKKPVVRSEGVAIS</sequence>
<dbReference type="PANTHER" id="PTHR12534">
    <property type="entry name" value="30S RIBOSOMAL PROTEIN S2 PROKARYOTIC AND ORGANELLAR"/>
    <property type="match status" value="1"/>
</dbReference>
<dbReference type="GO" id="GO:0006412">
    <property type="term" value="P:translation"/>
    <property type="evidence" value="ECO:0007669"/>
    <property type="project" value="UniProtKB-UniRule"/>
</dbReference>
<evidence type="ECO:0000313" key="7">
    <source>
        <dbReference type="EMBL" id="CUS36661.1"/>
    </source>
</evidence>
<feature type="region of interest" description="Disordered" evidence="6">
    <location>
        <begin position="233"/>
        <end position="258"/>
    </location>
</feature>
<dbReference type="InterPro" id="IPR005706">
    <property type="entry name" value="Ribosomal_uS2_bac/mit/plastid"/>
</dbReference>
<dbReference type="GO" id="GO:0003735">
    <property type="term" value="F:structural constituent of ribosome"/>
    <property type="evidence" value="ECO:0007669"/>
    <property type="project" value="InterPro"/>
</dbReference>
<dbReference type="RefSeq" id="WP_090749203.1">
    <property type="nucleotide sequence ID" value="NZ_CZQA01000009.1"/>
</dbReference>
<dbReference type="InterPro" id="IPR018130">
    <property type="entry name" value="Ribosomal_uS2_CS"/>
</dbReference>
<keyword evidence="3 5" id="KW-0687">Ribonucleoprotein</keyword>
<dbReference type="PROSITE" id="PS00962">
    <property type="entry name" value="RIBOSOMAL_S2_1"/>
    <property type="match status" value="1"/>
</dbReference>
<dbReference type="SUPFAM" id="SSF52313">
    <property type="entry name" value="Ribosomal protein S2"/>
    <property type="match status" value="1"/>
</dbReference>
<dbReference type="CDD" id="cd01425">
    <property type="entry name" value="RPS2"/>
    <property type="match status" value="1"/>
</dbReference>
<dbReference type="Gene3D" id="1.10.287.610">
    <property type="entry name" value="Helix hairpin bin"/>
    <property type="match status" value="1"/>
</dbReference>
<dbReference type="HAMAP" id="MF_00291_B">
    <property type="entry name" value="Ribosomal_uS2_B"/>
    <property type="match status" value="1"/>
</dbReference>
<reference evidence="7 8" key="1">
    <citation type="submission" date="2015-10" db="EMBL/GenBank/DDBJ databases">
        <authorList>
            <person name="Gilbert D.G."/>
        </authorList>
    </citation>
    <scope>NUCLEOTIDE SEQUENCE [LARGE SCALE GENOMIC DNA]</scope>
    <source>
        <strain evidence="7">COMA1</strain>
    </source>
</reference>
<dbReference type="PANTHER" id="PTHR12534:SF0">
    <property type="entry name" value="SMALL RIBOSOMAL SUBUNIT PROTEIN US2M"/>
    <property type="match status" value="1"/>
</dbReference>
<evidence type="ECO:0000256" key="6">
    <source>
        <dbReference type="SAM" id="MobiDB-lite"/>
    </source>
</evidence>
<dbReference type="AlphaFoldDB" id="A0A0S4LGN0"/>
<evidence type="ECO:0000256" key="3">
    <source>
        <dbReference type="ARBA" id="ARBA00023274"/>
    </source>
</evidence>
<dbReference type="InterPro" id="IPR001865">
    <property type="entry name" value="Ribosomal_uS2"/>
</dbReference>
<name>A0A0S4LGN0_9BACT</name>
<comment type="similarity">
    <text evidence="1 5">Belongs to the universal ribosomal protein uS2 family.</text>
</comment>
<dbReference type="GO" id="GO:0022627">
    <property type="term" value="C:cytosolic small ribosomal subunit"/>
    <property type="evidence" value="ECO:0007669"/>
    <property type="project" value="TreeGrafter"/>
</dbReference>
<dbReference type="STRING" id="1742972.COMA1_30173"/>
<dbReference type="InterPro" id="IPR023591">
    <property type="entry name" value="Ribosomal_uS2_flav_dom_sf"/>
</dbReference>
<gene>
    <name evidence="5 7" type="primary">rpsB</name>
    <name evidence="7" type="ORF">COMA1_30173</name>
</gene>
<evidence type="ECO:0000256" key="1">
    <source>
        <dbReference type="ARBA" id="ARBA00006242"/>
    </source>
</evidence>